<evidence type="ECO:0000313" key="2">
    <source>
        <dbReference type="Proteomes" id="UP000008555"/>
    </source>
</evidence>
<name>A9KCD2_COXBN</name>
<organism evidence="1 2">
    <name type="scientific">Coxiella burnetii (strain Dugway 5J108-111)</name>
    <dbReference type="NCBI Taxonomy" id="434922"/>
    <lineage>
        <taxon>Bacteria</taxon>
        <taxon>Pseudomonadati</taxon>
        <taxon>Pseudomonadota</taxon>
        <taxon>Gammaproteobacteria</taxon>
        <taxon>Legionellales</taxon>
        <taxon>Coxiellaceae</taxon>
        <taxon>Coxiella</taxon>
    </lineage>
</organism>
<dbReference type="EMBL" id="CP000733">
    <property type="protein sequence ID" value="ABS76654.1"/>
    <property type="molecule type" value="Genomic_DNA"/>
</dbReference>
<dbReference type="AlphaFoldDB" id="A9KCD2"/>
<gene>
    <name evidence="1" type="ordered locus">CBUD_1055</name>
</gene>
<dbReference type="RefSeq" id="WP_011996888.1">
    <property type="nucleotide sequence ID" value="NC_009727.1"/>
</dbReference>
<protein>
    <submittedName>
        <fullName evidence="1">Hypothetical cytosolic protein</fullName>
    </submittedName>
</protein>
<evidence type="ECO:0000313" key="1">
    <source>
        <dbReference type="EMBL" id="ABS76654.1"/>
    </source>
</evidence>
<dbReference type="KEGG" id="cbd:CBUD_1055"/>
<sequence>MRSIPEIPTLTAKAFQIPESPPLEENLELPELSEDWYVQLARQCELPDDTFDPYIGDRATYGRKQLLREELQRIYRRLCGHLDEIYGPLSDADRKFIAILLEEGANKRSLGEGCNSGFHIRVHLILRSNLFTNITSFQQLIFEVRQNLIEEVNTELLNMNNYQGTHMINRVSSIANQLNLGVPILLENDPYREIGPIENCQIKRALIFKFETEFSSYQLPQLLTKALEEKLRLDARLQYTGKKIVTMNEAKNEEEKITYTLDQVIAIGGFIEKLLLSEQLPADKGHSDTYFLKYFICDDNSNIIDLNRSFIEKIFFKELRKQGYICIQQPQNLLECALYFNFLCKKDNDLISENVKLYFSNSDCSEMDDINFFSELIGVAESAVIKKFCRGYDQEKFFKQVLEIEEHYPEYYQKLIKDQVFVTALYEMAFEFLLGVVSKPATPEKILEEMSKLGTPFLPPQVLMEILKRFDWGISTGYQKYEKYFDTLDWVRKRSNSLLEEEEAKKLKLKYISIIGIIMRLKFDSSKISIKDLMDENDGEAWKIIARDYPSLAEQVVKTAINQQDQYDDEILRELFLSKGANNENIFISVLDKKAIPTECLSQLMKRGAIFQDGLLRELCQYSSIWEKLAVDSRAVTQFGVLLYQQGQEIGEESLKILFQNCFTSDFTTCSSSKALLKIIEHHKTIIDNSLLEHLFRDSHFLIDVLSDVNDNQLSESRTNLLGLLKQNFDVLLSVLTMRNNYGYNALFCAIDNGDIDSTNAILQAVRDCMRSVRIHPTSIVELFTIQSCRYNGFAIWFRKYTKPEIKQSIFRFIADFPEILLECQEGLDVILSFIESENLPETINDSTPNDIIEKRRLVDKILSFELKRKVFDHIFNGDIKLLKSFSTNSSSYKGQEFQKKDFSEKLTKGVFVALTGHVNLKDIETIVFNHSNILLSCFNINMTTHFLSWENLRTSFPREKVKIYLIYLLKAYMEERKCIVEQRSFSIHSFWFTSPQTKLAAANALLEAITNSSPLKTSFSQNLAFAQCRLKNLYHAYRWLEERSECQMQEEKKFHS</sequence>
<accession>A9KCD2</accession>
<reference evidence="1 2" key="1">
    <citation type="journal article" date="2009" name="Infect. Immun.">
        <title>Comparative genomics reveal extensive transposon-mediated genomic plasticity and diversity among potential effector proteins within the genus Coxiella.</title>
        <authorList>
            <person name="Beare P.A."/>
            <person name="Unsworth N."/>
            <person name="Andoh M."/>
            <person name="Voth D.E."/>
            <person name="Omsland A."/>
            <person name="Gilk S.D."/>
            <person name="Williams K.P."/>
            <person name="Sobral B.W."/>
            <person name="Kupko J.J.III."/>
            <person name="Porcella S.F."/>
            <person name="Samuel J.E."/>
            <person name="Heinzen R.A."/>
        </authorList>
    </citation>
    <scope>NUCLEOTIDE SEQUENCE [LARGE SCALE GENOMIC DNA]</scope>
    <source>
        <strain evidence="1 2">Dugway 5J108-111</strain>
    </source>
</reference>
<dbReference type="Proteomes" id="UP000008555">
    <property type="component" value="Chromosome"/>
</dbReference>
<dbReference type="HOGENOM" id="CLU_289812_0_0_6"/>
<proteinExistence type="predicted"/>